<keyword evidence="2" id="KW-1185">Reference proteome</keyword>
<dbReference type="EMBL" id="MU277238">
    <property type="protein sequence ID" value="KAI0058133.1"/>
    <property type="molecule type" value="Genomic_DNA"/>
</dbReference>
<reference evidence="1" key="2">
    <citation type="journal article" date="2022" name="New Phytol.">
        <title>Evolutionary transition to the ectomycorrhizal habit in the genomes of a hyperdiverse lineage of mushroom-forming fungi.</title>
        <authorList>
            <person name="Looney B."/>
            <person name="Miyauchi S."/>
            <person name="Morin E."/>
            <person name="Drula E."/>
            <person name="Courty P.E."/>
            <person name="Kohler A."/>
            <person name="Kuo A."/>
            <person name="LaButti K."/>
            <person name="Pangilinan J."/>
            <person name="Lipzen A."/>
            <person name="Riley R."/>
            <person name="Andreopoulos W."/>
            <person name="He G."/>
            <person name="Johnson J."/>
            <person name="Nolan M."/>
            <person name="Tritt A."/>
            <person name="Barry K.W."/>
            <person name="Grigoriev I.V."/>
            <person name="Nagy L.G."/>
            <person name="Hibbett D."/>
            <person name="Henrissat B."/>
            <person name="Matheny P.B."/>
            <person name="Labbe J."/>
            <person name="Martin F.M."/>
        </authorList>
    </citation>
    <scope>NUCLEOTIDE SEQUENCE</scope>
    <source>
        <strain evidence="1">HHB10654</strain>
    </source>
</reference>
<protein>
    <submittedName>
        <fullName evidence="1">Delta9-fatty acid desaturase</fullName>
    </submittedName>
</protein>
<evidence type="ECO:0000313" key="2">
    <source>
        <dbReference type="Proteomes" id="UP000814140"/>
    </source>
</evidence>
<name>A0ACB8SQM2_9AGAM</name>
<sequence>MDPNIQPPPQVLPFRDEFDAIELEGVQDNYVSYILKTTKPRPPVTASNWWRELSYLNIIVIGFPHVVALHGIFTTRLRWETATFAIAYYFFTGLGITAGYHRFWAHRSYNASKPLQYMLALAGSGAGQGAIKWWARGHRAHHRYTDTDLDPYGAQNGFWWSHIGWLVIKPRRKPGTADASDLSKSAVVRWQHRYYVWLLLLMGMVVPTVACGLLWGDWRGGYVYAAAARMCFVHHSTFCVNSLAHFLGETPFDDKHTPRDHFLTALVTVGEGYHNFHHQFPMDYRNAIKWYQYDPTKWFIWVCSKVGLASHLKTFPDNEVAKGQLTMQLKRLREKQDVLHWPEDVTSLPVVSWQSFQKQSESRSLILIAGFIHDVSSFIDEHPGGRHLLVTYIGRDATAAFFGGIYDHSNAAHNLLSMKRVGILKGGHPHGLEDRSVPPSQRLRVARFDELSSPSSSTEGEGILD</sequence>
<gene>
    <name evidence="1" type="ORF">BV25DRAFT_1811287</name>
</gene>
<reference evidence="1" key="1">
    <citation type="submission" date="2021-03" db="EMBL/GenBank/DDBJ databases">
        <authorList>
            <consortium name="DOE Joint Genome Institute"/>
            <person name="Ahrendt S."/>
            <person name="Looney B.P."/>
            <person name="Miyauchi S."/>
            <person name="Morin E."/>
            <person name="Drula E."/>
            <person name="Courty P.E."/>
            <person name="Chicoki N."/>
            <person name="Fauchery L."/>
            <person name="Kohler A."/>
            <person name="Kuo A."/>
            <person name="Labutti K."/>
            <person name="Pangilinan J."/>
            <person name="Lipzen A."/>
            <person name="Riley R."/>
            <person name="Andreopoulos W."/>
            <person name="He G."/>
            <person name="Johnson J."/>
            <person name="Barry K.W."/>
            <person name="Grigoriev I.V."/>
            <person name="Nagy L."/>
            <person name="Hibbett D."/>
            <person name="Henrissat B."/>
            <person name="Matheny P.B."/>
            <person name="Labbe J."/>
            <person name="Martin F."/>
        </authorList>
    </citation>
    <scope>NUCLEOTIDE SEQUENCE</scope>
    <source>
        <strain evidence="1">HHB10654</strain>
    </source>
</reference>
<accession>A0ACB8SQM2</accession>
<proteinExistence type="predicted"/>
<organism evidence="1 2">
    <name type="scientific">Artomyces pyxidatus</name>
    <dbReference type="NCBI Taxonomy" id="48021"/>
    <lineage>
        <taxon>Eukaryota</taxon>
        <taxon>Fungi</taxon>
        <taxon>Dikarya</taxon>
        <taxon>Basidiomycota</taxon>
        <taxon>Agaricomycotina</taxon>
        <taxon>Agaricomycetes</taxon>
        <taxon>Russulales</taxon>
        <taxon>Auriscalpiaceae</taxon>
        <taxon>Artomyces</taxon>
    </lineage>
</organism>
<dbReference type="Proteomes" id="UP000814140">
    <property type="component" value="Unassembled WGS sequence"/>
</dbReference>
<comment type="caution">
    <text evidence="1">The sequence shown here is derived from an EMBL/GenBank/DDBJ whole genome shotgun (WGS) entry which is preliminary data.</text>
</comment>
<evidence type="ECO:0000313" key="1">
    <source>
        <dbReference type="EMBL" id="KAI0058133.1"/>
    </source>
</evidence>